<accession>A0ABT9RPX4</accession>
<sequence>MADPTQTSPFAPAPHFPERMTPRWEAKYGQNDVRRGPLRFEEGLGTDSDVPDGFTEGIMQGYRTNPGRPNQNAKVDTKWPHETLAERAHAGSASWVEAPTFLSEFSHGSYGDHGVIEFEQVTRSGGHYLRQNPANINQ</sequence>
<name>A0ABT9RPX4_9ACTN</name>
<feature type="compositionally biased region" description="Basic and acidic residues" evidence="1">
    <location>
        <begin position="16"/>
        <end position="42"/>
    </location>
</feature>
<dbReference type="Proteomes" id="UP001230426">
    <property type="component" value="Unassembled WGS sequence"/>
</dbReference>
<protein>
    <submittedName>
        <fullName evidence="2">Uncharacterized protein</fullName>
    </submittedName>
</protein>
<feature type="region of interest" description="Disordered" evidence="1">
    <location>
        <begin position="1"/>
        <end position="53"/>
    </location>
</feature>
<evidence type="ECO:0000313" key="2">
    <source>
        <dbReference type="EMBL" id="MDP9870335.1"/>
    </source>
</evidence>
<gene>
    <name evidence="2" type="ORF">J2S55_009673</name>
</gene>
<organism evidence="2 3">
    <name type="scientific">Streptosporangium brasiliense</name>
    <dbReference type="NCBI Taxonomy" id="47480"/>
    <lineage>
        <taxon>Bacteria</taxon>
        <taxon>Bacillati</taxon>
        <taxon>Actinomycetota</taxon>
        <taxon>Actinomycetes</taxon>
        <taxon>Streptosporangiales</taxon>
        <taxon>Streptosporangiaceae</taxon>
        <taxon>Streptosporangium</taxon>
    </lineage>
</organism>
<dbReference type="EMBL" id="JAUSRB010000004">
    <property type="protein sequence ID" value="MDP9870335.1"/>
    <property type="molecule type" value="Genomic_DNA"/>
</dbReference>
<dbReference type="RefSeq" id="WP_306876199.1">
    <property type="nucleotide sequence ID" value="NZ_JAUSRB010000004.1"/>
</dbReference>
<evidence type="ECO:0000313" key="3">
    <source>
        <dbReference type="Proteomes" id="UP001230426"/>
    </source>
</evidence>
<reference evidence="2 3" key="1">
    <citation type="submission" date="2023-07" db="EMBL/GenBank/DDBJ databases">
        <title>Sequencing the genomes of 1000 actinobacteria strains.</title>
        <authorList>
            <person name="Klenk H.-P."/>
        </authorList>
    </citation>
    <scope>NUCLEOTIDE SEQUENCE [LARGE SCALE GENOMIC DNA]</scope>
    <source>
        <strain evidence="2 3">DSM 44109</strain>
    </source>
</reference>
<evidence type="ECO:0000256" key="1">
    <source>
        <dbReference type="SAM" id="MobiDB-lite"/>
    </source>
</evidence>
<comment type="caution">
    <text evidence="2">The sequence shown here is derived from an EMBL/GenBank/DDBJ whole genome shotgun (WGS) entry which is preliminary data.</text>
</comment>
<keyword evidence="3" id="KW-1185">Reference proteome</keyword>
<proteinExistence type="predicted"/>